<organism evidence="5 6">
    <name type="scientific">Saccharopolyspora oryzae</name>
    <dbReference type="NCBI Taxonomy" id="2997343"/>
    <lineage>
        <taxon>Bacteria</taxon>
        <taxon>Bacillati</taxon>
        <taxon>Actinomycetota</taxon>
        <taxon>Actinomycetes</taxon>
        <taxon>Pseudonocardiales</taxon>
        <taxon>Pseudonocardiaceae</taxon>
        <taxon>Saccharopolyspora</taxon>
    </lineage>
</organism>
<dbReference type="Gene3D" id="2.40.100.10">
    <property type="entry name" value="Cyclophilin-like"/>
    <property type="match status" value="1"/>
</dbReference>
<evidence type="ECO:0000256" key="3">
    <source>
        <dbReference type="SAM" id="MobiDB-lite"/>
    </source>
</evidence>
<dbReference type="EMBL" id="JAQGLA010000106">
    <property type="protein sequence ID" value="MDA3630551.1"/>
    <property type="molecule type" value="Genomic_DNA"/>
</dbReference>
<dbReference type="InterPro" id="IPR002130">
    <property type="entry name" value="Cyclophilin-type_PPIase_dom"/>
</dbReference>
<keyword evidence="2" id="KW-0697">Rotamase</keyword>
<dbReference type="RefSeq" id="WP_270953765.1">
    <property type="nucleotide sequence ID" value="NZ_JAQGLA010000106.1"/>
</dbReference>
<name>A0ABT4V9A7_9PSEU</name>
<dbReference type="SUPFAM" id="SSF50891">
    <property type="entry name" value="Cyclophilin-like"/>
    <property type="match status" value="1"/>
</dbReference>
<proteinExistence type="inferred from homology"/>
<evidence type="ECO:0000313" key="5">
    <source>
        <dbReference type="EMBL" id="MDA3630551.1"/>
    </source>
</evidence>
<dbReference type="InterPro" id="IPR044666">
    <property type="entry name" value="Cyclophilin_A-like"/>
</dbReference>
<dbReference type="PRINTS" id="PR00153">
    <property type="entry name" value="CSAPPISMRASE"/>
</dbReference>
<comment type="caution">
    <text evidence="5">The sequence shown here is derived from an EMBL/GenBank/DDBJ whole genome shotgun (WGS) entry which is preliminary data.</text>
</comment>
<dbReference type="CDD" id="cd00317">
    <property type="entry name" value="cyclophilin"/>
    <property type="match status" value="1"/>
</dbReference>
<accession>A0ABT4V9A7</accession>
<feature type="region of interest" description="Disordered" evidence="3">
    <location>
        <begin position="26"/>
        <end position="61"/>
    </location>
</feature>
<feature type="signal peptide" evidence="2">
    <location>
        <begin position="1"/>
        <end position="22"/>
    </location>
</feature>
<reference evidence="5 6" key="1">
    <citation type="submission" date="2022-11" db="EMBL/GenBank/DDBJ databases">
        <title>Draft genome sequence of Saccharopolyspora sp. WRP15-2 isolated from rhizosphere soils of wild rice in Thailand.</title>
        <authorList>
            <person name="Duangmal K."/>
            <person name="Kammanee S."/>
            <person name="Muangham S."/>
        </authorList>
    </citation>
    <scope>NUCLEOTIDE SEQUENCE [LARGE SCALE GENOMIC DNA]</scope>
    <source>
        <strain evidence="5 6">WRP15-2</strain>
    </source>
</reference>
<keyword evidence="2" id="KW-0732">Signal</keyword>
<feature type="compositionally biased region" description="Basic and acidic residues" evidence="3">
    <location>
        <begin position="46"/>
        <end position="61"/>
    </location>
</feature>
<comment type="function">
    <text evidence="1 2">PPIases accelerate the folding of proteins. It catalyzes the cis-trans isomerization of proline imidic peptide bonds in oligopeptides.</text>
</comment>
<protein>
    <recommendedName>
        <fullName evidence="2">Peptidyl-prolyl cis-trans isomerase</fullName>
        <shortName evidence="2">PPIase</shortName>
        <ecNumber evidence="2">5.2.1.8</ecNumber>
    </recommendedName>
</protein>
<dbReference type="GO" id="GO:0016853">
    <property type="term" value="F:isomerase activity"/>
    <property type="evidence" value="ECO:0007669"/>
    <property type="project" value="UniProtKB-KW"/>
</dbReference>
<evidence type="ECO:0000256" key="2">
    <source>
        <dbReference type="RuleBase" id="RU363019"/>
    </source>
</evidence>
<dbReference type="PANTHER" id="PTHR45625:SF3">
    <property type="entry name" value="PEPTIDYL-PROLYL CIS-TRANS ISOMERASE B-RELATED"/>
    <property type="match status" value="1"/>
</dbReference>
<evidence type="ECO:0000259" key="4">
    <source>
        <dbReference type="PROSITE" id="PS50072"/>
    </source>
</evidence>
<dbReference type="EC" id="5.2.1.8" evidence="2"/>
<feature type="domain" description="PPIase cyclophilin-type" evidence="4">
    <location>
        <begin position="72"/>
        <end position="220"/>
    </location>
</feature>
<comment type="catalytic activity">
    <reaction evidence="2">
        <text>[protein]-peptidylproline (omega=180) = [protein]-peptidylproline (omega=0)</text>
        <dbReference type="Rhea" id="RHEA:16237"/>
        <dbReference type="Rhea" id="RHEA-COMP:10747"/>
        <dbReference type="Rhea" id="RHEA-COMP:10748"/>
        <dbReference type="ChEBI" id="CHEBI:83833"/>
        <dbReference type="ChEBI" id="CHEBI:83834"/>
        <dbReference type="EC" id="5.2.1.8"/>
    </reaction>
</comment>
<sequence length="222" mass="23893">MKSRWFAGILAVVLAATPVAVAHAEAPQKSPHRTTCEFIPTPENPAAREVDPPKPKAKTEGTVRAEIRTNRGDVVVELDRANAPCAVHNLVHLARSDFYDRSRCWRLTNSERLGVLQCGDIWSVEKGGPGYRFADEVTGAETYPRGTIAMGNQGPDTNGSQFFIVHSHANIKPAYTVLGHVVRGMEVLDEIVAGGIVPGEGGDPGDGEPALPVEIEQVKIRG</sequence>
<keyword evidence="2 5" id="KW-0413">Isomerase</keyword>
<gene>
    <name evidence="5" type="ORF">OU415_34335</name>
</gene>
<comment type="similarity">
    <text evidence="2">Belongs to the cyclophilin-type PPIase family.</text>
</comment>
<feature type="chain" id="PRO_5044997641" description="Peptidyl-prolyl cis-trans isomerase" evidence="2">
    <location>
        <begin position="23"/>
        <end position="222"/>
    </location>
</feature>
<dbReference type="Pfam" id="PF00160">
    <property type="entry name" value="Pro_isomerase"/>
    <property type="match status" value="1"/>
</dbReference>
<dbReference type="InterPro" id="IPR029000">
    <property type="entry name" value="Cyclophilin-like_dom_sf"/>
</dbReference>
<evidence type="ECO:0000256" key="1">
    <source>
        <dbReference type="ARBA" id="ARBA00002388"/>
    </source>
</evidence>
<dbReference type="Proteomes" id="UP001210380">
    <property type="component" value="Unassembled WGS sequence"/>
</dbReference>
<dbReference type="PROSITE" id="PS50072">
    <property type="entry name" value="CSA_PPIASE_2"/>
    <property type="match status" value="1"/>
</dbReference>
<keyword evidence="6" id="KW-1185">Reference proteome</keyword>
<dbReference type="PANTHER" id="PTHR45625">
    <property type="entry name" value="PEPTIDYL-PROLYL CIS-TRANS ISOMERASE-RELATED"/>
    <property type="match status" value="1"/>
</dbReference>
<evidence type="ECO:0000313" key="6">
    <source>
        <dbReference type="Proteomes" id="UP001210380"/>
    </source>
</evidence>